<name>A0A445N1R7_9BACT</name>
<sequence length="277" mass="31120">MDLKILKDIPPWEWPNEADTELEGILHDKGADSSDRLLAAELAGELTVIRDGLIDELLSILHDGNESEQIRATAATSLGCALEYADEDLYDDDFDDEMISYESVTKIRESLRRLYRDAAVPKLVRRRILEASVHVPQDWHRDAIRASYLSADEDWRLTAVFCMQLVPGFETQILEALDSKNPYIHYHAVCAAGNCGLDEAWPHISAILTASQPDKDLLIAAIEAAPNIRPEEAAEILLELTGSEDEDIVEAAYEAMSMADMDWDEGYDDEEDDEIFH</sequence>
<dbReference type="Gene3D" id="1.25.10.10">
    <property type="entry name" value="Leucine-rich Repeat Variant"/>
    <property type="match status" value="1"/>
</dbReference>
<gene>
    <name evidence="1" type="ORF">PITCH_A700017</name>
</gene>
<dbReference type="InterPro" id="IPR011989">
    <property type="entry name" value="ARM-like"/>
</dbReference>
<accession>A0A445N1R7</accession>
<dbReference type="EMBL" id="OJIN01000215">
    <property type="protein sequence ID" value="SPD75647.1"/>
    <property type="molecule type" value="Genomic_DNA"/>
</dbReference>
<reference evidence="1" key="1">
    <citation type="submission" date="2018-01" db="EMBL/GenBank/DDBJ databases">
        <authorList>
            <person name="Regsiter A."/>
            <person name="William W."/>
        </authorList>
    </citation>
    <scope>NUCLEOTIDE SEQUENCE</scope>
    <source>
        <strain evidence="1">TRIP AH-1</strain>
    </source>
</reference>
<dbReference type="InterPro" id="IPR016024">
    <property type="entry name" value="ARM-type_fold"/>
</dbReference>
<proteinExistence type="predicted"/>
<dbReference type="SUPFAM" id="SSF48371">
    <property type="entry name" value="ARM repeat"/>
    <property type="match status" value="1"/>
</dbReference>
<dbReference type="Pfam" id="PF13646">
    <property type="entry name" value="HEAT_2"/>
    <property type="match status" value="1"/>
</dbReference>
<dbReference type="AlphaFoldDB" id="A0A445N1R7"/>
<evidence type="ECO:0000313" key="1">
    <source>
        <dbReference type="EMBL" id="SPD75647.1"/>
    </source>
</evidence>
<evidence type="ECO:0008006" key="2">
    <source>
        <dbReference type="Google" id="ProtNLM"/>
    </source>
</evidence>
<protein>
    <recommendedName>
        <fullName evidence="2">HEAT repeat domain-containing protein</fullName>
    </recommendedName>
</protein>
<organism evidence="1">
    <name type="scientific">uncultured Desulfobacterium sp</name>
    <dbReference type="NCBI Taxonomy" id="201089"/>
    <lineage>
        <taxon>Bacteria</taxon>
        <taxon>Pseudomonadati</taxon>
        <taxon>Thermodesulfobacteriota</taxon>
        <taxon>Desulfobacteria</taxon>
        <taxon>Desulfobacterales</taxon>
        <taxon>Desulfobacteriaceae</taxon>
        <taxon>Desulfobacterium</taxon>
        <taxon>environmental samples</taxon>
    </lineage>
</organism>